<sequence>MSKSSFLSVTDSFGPSLQNAISEGRDKLTNVQDKNAALVQANIIKGVRSQKYKSNWPELSEATKARKQKNGKSPLTLVEDGEYSASFEITKEGDSRAIGTNSKQARAMERGFEAKGIPARPHVGPAYEESKKVIIENVRNVMKEIFKK</sequence>
<feature type="region of interest" description="Disordered" evidence="1">
    <location>
        <begin position="1"/>
        <end position="20"/>
    </location>
</feature>
<reference evidence="2" key="1">
    <citation type="submission" date="2012-09" db="EMBL/GenBank/DDBJ databases">
        <authorList>
            <person name="Harkins D.M."/>
            <person name="Durkin A.S."/>
            <person name="Brinkac L.M."/>
            <person name="Selengut J.D."/>
            <person name="Sanka R."/>
            <person name="DePew J."/>
            <person name="Purushe J."/>
            <person name="Picardeau M."/>
            <person name="Werts C."/>
            <person name="Goarant C."/>
            <person name="Vinetz J.M."/>
            <person name="Sutton G.G."/>
            <person name="Nelson W.C."/>
            <person name="Fouts D.E."/>
        </authorList>
    </citation>
    <scope>NUCLEOTIDE SEQUENCE [LARGE SCALE GENOMIC DNA]</scope>
    <source>
        <strain evidence="2">200801926</strain>
    </source>
</reference>
<name>A0ABN0HVA0_LEPBO</name>
<proteinExistence type="predicted"/>
<feature type="region of interest" description="Disordered" evidence="1">
    <location>
        <begin position="53"/>
        <end position="77"/>
    </location>
</feature>
<organism evidence="2 3">
    <name type="scientific">Leptospira borgpetersenii str. 200801926</name>
    <dbReference type="NCBI Taxonomy" id="1193009"/>
    <lineage>
        <taxon>Bacteria</taxon>
        <taxon>Pseudomonadati</taxon>
        <taxon>Spirochaetota</taxon>
        <taxon>Spirochaetia</taxon>
        <taxon>Leptospirales</taxon>
        <taxon>Leptospiraceae</taxon>
        <taxon>Leptospira</taxon>
    </lineage>
</organism>
<evidence type="ECO:0000313" key="2">
    <source>
        <dbReference type="EMBL" id="EKP12610.1"/>
    </source>
</evidence>
<dbReference type="EMBL" id="AKWJ02000028">
    <property type="protein sequence ID" value="EKP12610.1"/>
    <property type="molecule type" value="Genomic_DNA"/>
</dbReference>
<protein>
    <recommendedName>
        <fullName evidence="4">Phage virion morphogenesis family protein</fullName>
    </recommendedName>
</protein>
<evidence type="ECO:0008006" key="4">
    <source>
        <dbReference type="Google" id="ProtNLM"/>
    </source>
</evidence>
<dbReference type="RefSeq" id="WP_002759135.1">
    <property type="nucleotide sequence ID" value="NZ_AKWJ02000028.1"/>
</dbReference>
<comment type="caution">
    <text evidence="2">The sequence shown here is derived from an EMBL/GenBank/DDBJ whole genome shotgun (WGS) entry which is preliminary data.</text>
</comment>
<evidence type="ECO:0000256" key="1">
    <source>
        <dbReference type="SAM" id="MobiDB-lite"/>
    </source>
</evidence>
<evidence type="ECO:0000313" key="3">
    <source>
        <dbReference type="Proteomes" id="UP000002837"/>
    </source>
</evidence>
<dbReference type="Proteomes" id="UP000002837">
    <property type="component" value="Unassembled WGS sequence"/>
</dbReference>
<accession>A0ABN0HVA0</accession>
<keyword evidence="3" id="KW-1185">Reference proteome</keyword>
<gene>
    <name evidence="2" type="ORF">LEP1GSC128_3345</name>
</gene>